<dbReference type="SMART" id="SM01049">
    <property type="entry name" value="Cache_2"/>
    <property type="match status" value="1"/>
</dbReference>
<protein>
    <submittedName>
        <fullName evidence="13">HAMP domain-containing protein</fullName>
    </submittedName>
</protein>
<keyword evidence="8" id="KW-0807">Transducer</keyword>
<keyword evidence="14" id="KW-1185">Reference proteome</keyword>
<dbReference type="GO" id="GO:0005886">
    <property type="term" value="C:plasma membrane"/>
    <property type="evidence" value="ECO:0007669"/>
    <property type="project" value="UniProtKB-SubCell"/>
</dbReference>
<comment type="subcellular location">
    <subcellularLocation>
        <location evidence="1">Cell membrane</location>
        <topology evidence="1">Multi-pass membrane protein</topology>
    </subcellularLocation>
</comment>
<keyword evidence="2" id="KW-1003">Cell membrane</keyword>
<evidence type="ECO:0000256" key="6">
    <source>
        <dbReference type="ARBA" id="ARBA00023136"/>
    </source>
</evidence>
<evidence type="ECO:0000256" key="1">
    <source>
        <dbReference type="ARBA" id="ARBA00004651"/>
    </source>
</evidence>
<dbReference type="InterPro" id="IPR033480">
    <property type="entry name" value="sCache_2"/>
</dbReference>
<dbReference type="AlphaFoldDB" id="A0A7Z2GRW0"/>
<keyword evidence="3" id="KW-0488">Methylation</keyword>
<dbReference type="Pfam" id="PF00672">
    <property type="entry name" value="HAMP"/>
    <property type="match status" value="1"/>
</dbReference>
<dbReference type="Pfam" id="PF17200">
    <property type="entry name" value="sCache_2"/>
    <property type="match status" value="1"/>
</dbReference>
<dbReference type="CDD" id="cd11386">
    <property type="entry name" value="MCP_signal"/>
    <property type="match status" value="1"/>
</dbReference>
<dbReference type="CDD" id="cd06225">
    <property type="entry name" value="HAMP"/>
    <property type="match status" value="1"/>
</dbReference>
<dbReference type="CDD" id="cd12912">
    <property type="entry name" value="PDC2_MCP_like"/>
    <property type="match status" value="1"/>
</dbReference>
<dbReference type="Proteomes" id="UP000433577">
    <property type="component" value="Chromosome 4"/>
</dbReference>
<dbReference type="PANTHER" id="PTHR43531:SF14">
    <property type="entry name" value="METHYL-ACCEPTING CHEMOTAXIS PROTEIN I-RELATED"/>
    <property type="match status" value="1"/>
</dbReference>
<comment type="similarity">
    <text evidence="7">Belongs to the methyl-accepting chemotaxis (MCP) protein family.</text>
</comment>
<dbReference type="SMART" id="SM00283">
    <property type="entry name" value="MA"/>
    <property type="match status" value="1"/>
</dbReference>
<name>A0A7Z2GRW0_9BURK</name>
<dbReference type="InterPro" id="IPR003660">
    <property type="entry name" value="HAMP_dom"/>
</dbReference>
<evidence type="ECO:0000256" key="2">
    <source>
        <dbReference type="ARBA" id="ARBA00022475"/>
    </source>
</evidence>
<dbReference type="Gene3D" id="3.30.450.20">
    <property type="entry name" value="PAS domain"/>
    <property type="match status" value="1"/>
</dbReference>
<feature type="domain" description="HAMP" evidence="12">
    <location>
        <begin position="211"/>
        <end position="263"/>
    </location>
</feature>
<dbReference type="Pfam" id="PF00015">
    <property type="entry name" value="MCPsignal"/>
    <property type="match status" value="1"/>
</dbReference>
<dbReference type="GO" id="GO:0007165">
    <property type="term" value="P:signal transduction"/>
    <property type="evidence" value="ECO:0007669"/>
    <property type="project" value="UniProtKB-KW"/>
</dbReference>
<dbReference type="EMBL" id="CP046916">
    <property type="protein sequence ID" value="QGZ66827.1"/>
    <property type="molecule type" value="Genomic_DNA"/>
</dbReference>
<dbReference type="PANTHER" id="PTHR43531">
    <property type="entry name" value="PROTEIN ICFG"/>
    <property type="match status" value="1"/>
</dbReference>
<keyword evidence="4 10" id="KW-0812">Transmembrane</keyword>
<evidence type="ECO:0000259" key="11">
    <source>
        <dbReference type="PROSITE" id="PS50111"/>
    </source>
</evidence>
<proteinExistence type="inferred from homology"/>
<dbReference type="SMART" id="SM00304">
    <property type="entry name" value="HAMP"/>
    <property type="match status" value="1"/>
</dbReference>
<dbReference type="GO" id="GO:0006935">
    <property type="term" value="P:chemotaxis"/>
    <property type="evidence" value="ECO:0007669"/>
    <property type="project" value="InterPro"/>
</dbReference>
<evidence type="ECO:0000256" key="5">
    <source>
        <dbReference type="ARBA" id="ARBA00022989"/>
    </source>
</evidence>
<evidence type="ECO:0000256" key="8">
    <source>
        <dbReference type="PROSITE-ProRule" id="PRU00284"/>
    </source>
</evidence>
<evidence type="ECO:0000313" key="13">
    <source>
        <dbReference type="EMBL" id="QGZ66827.1"/>
    </source>
</evidence>
<evidence type="ECO:0000256" key="3">
    <source>
        <dbReference type="ARBA" id="ARBA00022481"/>
    </source>
</evidence>
<evidence type="ECO:0000313" key="14">
    <source>
        <dbReference type="Proteomes" id="UP000433577"/>
    </source>
</evidence>
<dbReference type="InterPro" id="IPR004089">
    <property type="entry name" value="MCPsignal_dom"/>
</dbReference>
<dbReference type="KEGG" id="pacs:FAZ98_34390"/>
<dbReference type="InterPro" id="IPR004090">
    <property type="entry name" value="Chemotax_Me-accpt_rcpt"/>
</dbReference>
<accession>A0A7Z2GRW0</accession>
<evidence type="ECO:0000256" key="4">
    <source>
        <dbReference type="ARBA" id="ARBA00022692"/>
    </source>
</evidence>
<dbReference type="OrthoDB" id="8555762at2"/>
<dbReference type="PROSITE" id="PS50885">
    <property type="entry name" value="HAMP"/>
    <property type="match status" value="1"/>
</dbReference>
<evidence type="ECO:0000256" key="7">
    <source>
        <dbReference type="ARBA" id="ARBA00029447"/>
    </source>
</evidence>
<gene>
    <name evidence="13" type="ORF">FAZ98_34390</name>
</gene>
<dbReference type="RefSeq" id="WP_158958544.1">
    <property type="nucleotide sequence ID" value="NZ_CP046916.1"/>
</dbReference>
<keyword evidence="5 10" id="KW-1133">Transmembrane helix</keyword>
<keyword evidence="9" id="KW-0175">Coiled coil</keyword>
<feature type="coiled-coil region" evidence="9">
    <location>
        <begin position="468"/>
        <end position="506"/>
    </location>
</feature>
<dbReference type="PRINTS" id="PR00260">
    <property type="entry name" value="CHEMTRNSDUCR"/>
</dbReference>
<dbReference type="SUPFAM" id="SSF58104">
    <property type="entry name" value="Methyl-accepting chemotaxis protein (MCP) signaling domain"/>
    <property type="match status" value="1"/>
</dbReference>
<evidence type="ECO:0000259" key="12">
    <source>
        <dbReference type="PROSITE" id="PS50885"/>
    </source>
</evidence>
<feature type="transmembrane region" description="Helical" evidence="10">
    <location>
        <begin position="191"/>
        <end position="209"/>
    </location>
</feature>
<keyword evidence="6 10" id="KW-0472">Membrane</keyword>
<dbReference type="PROSITE" id="PS50111">
    <property type="entry name" value="CHEMOTAXIS_TRANSDUC_2"/>
    <property type="match status" value="1"/>
</dbReference>
<sequence>MSRTESLKTRLYALIALIALAFVVSSVWAAWQMRSALVASHAVELEHLTGSLRSMMLAEQAQAAANGLSDAQAQANVLKQIHSMRYGEDGYFFVVSDDTVLLTHANESLIGKNVGDFKSADGKFIYRDLVSLGQRNGKGEYDYDFPRPGATVAEHKLAYYVYDPKWHWLIATGVYIADVDAAFHLALEKQMALTVLIIVALLILIQVGTQRMMLTPIANAMTACEAIAAGDLTRDVPTAAPGEIGLLMRALRTMQERLAATVAEIGTSSHAVSSAAHQVTAGSTDLSSRTEEQAASLEQTAASMEELTVTVRQNAESARHASSLADDASAVASEGDGIVGRVVETMTDIRDSSHKIAEIIGIIEGIAFQTNILALNAAVEAARAGEHGRGFAVVASEVRGLAQRSSTAAREIKVLIETSGERVLAGTALASEAGATMHKVGVAIQRVTQVMSEIASASNEQSRGIDQINQAVSQMDAITQQNAALVEQASAAASMLQDQAEHLRAAVSVFRTRDTAGA</sequence>
<dbReference type="GO" id="GO:0004888">
    <property type="term" value="F:transmembrane signaling receptor activity"/>
    <property type="evidence" value="ECO:0007669"/>
    <property type="project" value="InterPro"/>
</dbReference>
<evidence type="ECO:0000256" key="9">
    <source>
        <dbReference type="SAM" id="Coils"/>
    </source>
</evidence>
<evidence type="ECO:0000256" key="10">
    <source>
        <dbReference type="SAM" id="Phobius"/>
    </source>
</evidence>
<dbReference type="Gene3D" id="1.10.287.950">
    <property type="entry name" value="Methyl-accepting chemotaxis protein"/>
    <property type="match status" value="1"/>
</dbReference>
<organism evidence="13 14">
    <name type="scientific">Paraburkholderia acidisoli</name>
    <dbReference type="NCBI Taxonomy" id="2571748"/>
    <lineage>
        <taxon>Bacteria</taxon>
        <taxon>Pseudomonadati</taxon>
        <taxon>Pseudomonadota</taxon>
        <taxon>Betaproteobacteria</taxon>
        <taxon>Burkholderiales</taxon>
        <taxon>Burkholderiaceae</taxon>
        <taxon>Paraburkholderia</taxon>
    </lineage>
</organism>
<dbReference type="FunFam" id="1.10.287.950:FF:000001">
    <property type="entry name" value="Methyl-accepting chemotaxis sensory transducer"/>
    <property type="match status" value="1"/>
</dbReference>
<feature type="domain" description="Methyl-accepting transducer" evidence="11">
    <location>
        <begin position="268"/>
        <end position="497"/>
    </location>
</feature>
<dbReference type="InterPro" id="IPR051310">
    <property type="entry name" value="MCP_chemotaxis"/>
</dbReference>
<reference evidence="13 14" key="1">
    <citation type="submission" date="2019-12" db="EMBL/GenBank/DDBJ databases">
        <title>Paraburkholderia acidiphila 7Q-K02 sp. nov and Paraburkholderia acidisoli DHF22 sp. nov., two strains isolated from forest soil.</title>
        <authorList>
            <person name="Gao Z."/>
            <person name="Qiu L."/>
        </authorList>
    </citation>
    <scope>NUCLEOTIDE SEQUENCE [LARGE SCALE GENOMIC DNA]</scope>
    <source>
        <strain evidence="13 14">DHF22</strain>
    </source>
</reference>